<dbReference type="GO" id="GO:0000455">
    <property type="term" value="P:enzyme-directed rRNA pseudouridine synthesis"/>
    <property type="evidence" value="ECO:0007669"/>
    <property type="project" value="TreeGrafter"/>
</dbReference>
<dbReference type="OrthoDB" id="9807829at2"/>
<dbReference type="Proteomes" id="UP000236286">
    <property type="component" value="Unassembled WGS sequence"/>
</dbReference>
<sequence length="234" mass="25726">MSVDEAPSLSEAELNARLLYRDALMLVIDKPAGIAVHRGPKGGANLEASFHWLRFGLPRSPALAHRLDRDTSGCLVLGRHHKALEKLGLLFKQGKIGKTYVAIVNERPEAEEGLIDLPLGRRDETRGWWMKVDPAGQPSQTRWRILAEGAAHTLLALTPLTGRTHQLRVHCAAMGFPILGDPIYGEGGAIPLQLHARTIEVPLYKNKEPVRVEAPIPDSFRLALENCGLQSLLV</sequence>
<name>A0A2J7TJN0_METSI</name>
<accession>A0A2J7TJN0</accession>
<comment type="similarity">
    <text evidence="1">Belongs to the pseudouridine synthase RluA family.</text>
</comment>
<dbReference type="SUPFAM" id="SSF55120">
    <property type="entry name" value="Pseudouridine synthase"/>
    <property type="match status" value="1"/>
</dbReference>
<dbReference type="GO" id="GO:0009982">
    <property type="term" value="F:pseudouridine synthase activity"/>
    <property type="evidence" value="ECO:0007669"/>
    <property type="project" value="InterPro"/>
</dbReference>
<reference evidence="4 5" key="1">
    <citation type="submission" date="2017-10" db="EMBL/GenBank/DDBJ databases">
        <title>Genome announcement of Methylocella silvestris TVC from permafrost.</title>
        <authorList>
            <person name="Wang J."/>
            <person name="Geng K."/>
            <person name="Ul-Haque F."/>
            <person name="Crombie A.T."/>
            <person name="Street L.E."/>
            <person name="Wookey P.A."/>
            <person name="Murrell J.C."/>
            <person name="Pratscher J."/>
        </authorList>
    </citation>
    <scope>NUCLEOTIDE SEQUENCE [LARGE SCALE GENOMIC DNA]</scope>
    <source>
        <strain evidence="4 5">TVC</strain>
    </source>
</reference>
<dbReference type="InterPro" id="IPR006224">
    <property type="entry name" value="PsdUridine_synth_RluA-like_CS"/>
</dbReference>
<evidence type="ECO:0000313" key="4">
    <source>
        <dbReference type="EMBL" id="PNG26974.1"/>
    </source>
</evidence>
<evidence type="ECO:0000256" key="1">
    <source>
        <dbReference type="ARBA" id="ARBA00010876"/>
    </source>
</evidence>
<dbReference type="Pfam" id="PF00849">
    <property type="entry name" value="PseudoU_synth_2"/>
    <property type="match status" value="1"/>
</dbReference>
<organism evidence="4 5">
    <name type="scientific">Methylocella silvestris</name>
    <dbReference type="NCBI Taxonomy" id="199596"/>
    <lineage>
        <taxon>Bacteria</taxon>
        <taxon>Pseudomonadati</taxon>
        <taxon>Pseudomonadota</taxon>
        <taxon>Alphaproteobacteria</taxon>
        <taxon>Hyphomicrobiales</taxon>
        <taxon>Beijerinckiaceae</taxon>
        <taxon>Methylocella</taxon>
    </lineage>
</organism>
<dbReference type="PROSITE" id="PS01129">
    <property type="entry name" value="PSI_RLU"/>
    <property type="match status" value="1"/>
</dbReference>
<dbReference type="GO" id="GO:0140098">
    <property type="term" value="F:catalytic activity, acting on RNA"/>
    <property type="evidence" value="ECO:0007669"/>
    <property type="project" value="UniProtKB-ARBA"/>
</dbReference>
<evidence type="ECO:0000256" key="2">
    <source>
        <dbReference type="ARBA" id="ARBA00023235"/>
    </source>
</evidence>
<evidence type="ECO:0000259" key="3">
    <source>
        <dbReference type="Pfam" id="PF00849"/>
    </source>
</evidence>
<dbReference type="AlphaFoldDB" id="A0A2J7TJN0"/>
<dbReference type="PANTHER" id="PTHR21600">
    <property type="entry name" value="MITOCHONDRIAL RNA PSEUDOURIDINE SYNTHASE"/>
    <property type="match status" value="1"/>
</dbReference>
<dbReference type="GO" id="GO:0003723">
    <property type="term" value="F:RNA binding"/>
    <property type="evidence" value="ECO:0007669"/>
    <property type="project" value="InterPro"/>
</dbReference>
<proteinExistence type="inferred from homology"/>
<dbReference type="InterPro" id="IPR050188">
    <property type="entry name" value="RluA_PseudoU_synthase"/>
</dbReference>
<comment type="caution">
    <text evidence="4">The sequence shown here is derived from an EMBL/GenBank/DDBJ whole genome shotgun (WGS) entry which is preliminary data.</text>
</comment>
<evidence type="ECO:0000313" key="5">
    <source>
        <dbReference type="Proteomes" id="UP000236286"/>
    </source>
</evidence>
<feature type="domain" description="Pseudouridine synthase RsuA/RluA-like" evidence="3">
    <location>
        <begin position="26"/>
        <end position="173"/>
    </location>
</feature>
<gene>
    <name evidence="4" type="ORF">CR492_06255</name>
</gene>
<protein>
    <submittedName>
        <fullName evidence="4">RNA pseudouridine synthase</fullName>
    </submittedName>
</protein>
<dbReference type="CDD" id="cd02869">
    <property type="entry name" value="PseudoU_synth_RluA_like"/>
    <property type="match status" value="1"/>
</dbReference>
<keyword evidence="2" id="KW-0413">Isomerase</keyword>
<dbReference type="EMBL" id="PDZR01000004">
    <property type="protein sequence ID" value="PNG26974.1"/>
    <property type="molecule type" value="Genomic_DNA"/>
</dbReference>
<dbReference type="Gene3D" id="3.30.2350.10">
    <property type="entry name" value="Pseudouridine synthase"/>
    <property type="match status" value="1"/>
</dbReference>
<dbReference type="PANTHER" id="PTHR21600:SF44">
    <property type="entry name" value="RIBOSOMAL LARGE SUBUNIT PSEUDOURIDINE SYNTHASE D"/>
    <property type="match status" value="1"/>
</dbReference>
<dbReference type="InterPro" id="IPR006145">
    <property type="entry name" value="PsdUridine_synth_RsuA/RluA"/>
</dbReference>
<dbReference type="InterPro" id="IPR020103">
    <property type="entry name" value="PsdUridine_synth_cat_dom_sf"/>
</dbReference>